<comment type="caution">
    <text evidence="4">The sequence shown here is derived from an EMBL/GenBank/DDBJ whole genome shotgun (WGS) entry which is preliminary data.</text>
</comment>
<dbReference type="RefSeq" id="WP_120249685.1">
    <property type="nucleotide sequence ID" value="NZ_JBNNIY010000006.1"/>
</dbReference>
<dbReference type="Proteomes" id="UP000325933">
    <property type="component" value="Unassembled WGS sequence"/>
</dbReference>
<evidence type="ECO:0000313" key="5">
    <source>
        <dbReference type="Proteomes" id="UP000325933"/>
    </source>
</evidence>
<dbReference type="EMBL" id="VYQB01000002">
    <property type="protein sequence ID" value="KAA9020621.1"/>
    <property type="molecule type" value="Genomic_DNA"/>
</dbReference>
<keyword evidence="2" id="KW-0812">Transmembrane</keyword>
<keyword evidence="2" id="KW-1133">Transmembrane helix</keyword>
<accession>A0A5J5I6Y2</accession>
<feature type="transmembrane region" description="Helical" evidence="2">
    <location>
        <begin position="100"/>
        <end position="121"/>
    </location>
</feature>
<evidence type="ECO:0000256" key="2">
    <source>
        <dbReference type="SAM" id="Phobius"/>
    </source>
</evidence>
<organism evidence="4 5">
    <name type="scientific">Sphingobium limneticum</name>
    <dbReference type="NCBI Taxonomy" id="1007511"/>
    <lineage>
        <taxon>Bacteria</taxon>
        <taxon>Pseudomonadati</taxon>
        <taxon>Pseudomonadota</taxon>
        <taxon>Alphaproteobacteria</taxon>
        <taxon>Sphingomonadales</taxon>
        <taxon>Sphingomonadaceae</taxon>
        <taxon>Sphingobium</taxon>
    </lineage>
</organism>
<evidence type="ECO:0000313" key="6">
    <source>
        <dbReference type="Proteomes" id="UP000326364"/>
    </source>
</evidence>
<evidence type="ECO:0000313" key="3">
    <source>
        <dbReference type="EMBL" id="KAA9020621.1"/>
    </source>
</evidence>
<reference evidence="5 6" key="1">
    <citation type="submission" date="2019-09" db="EMBL/GenBank/DDBJ databases">
        <authorList>
            <person name="Feng G."/>
        </authorList>
    </citation>
    <scope>NUCLEOTIDE SEQUENCE [LARGE SCALE GENOMIC DNA]</scope>
    <source>
        <strain evidence="4 5">KACC 19283</strain>
        <strain evidence="3 6">KACC 19284</strain>
    </source>
</reference>
<keyword evidence="2" id="KW-0472">Membrane</keyword>
<name>A0A5J5I6Y2_9SPHN</name>
<evidence type="ECO:0000256" key="1">
    <source>
        <dbReference type="SAM" id="MobiDB-lite"/>
    </source>
</evidence>
<feature type="transmembrane region" description="Helical" evidence="2">
    <location>
        <begin position="68"/>
        <end position="94"/>
    </location>
</feature>
<dbReference type="EMBL" id="VYQA01000002">
    <property type="protein sequence ID" value="KAA9032946.1"/>
    <property type="molecule type" value="Genomic_DNA"/>
</dbReference>
<dbReference type="Proteomes" id="UP000326364">
    <property type="component" value="Unassembled WGS sequence"/>
</dbReference>
<dbReference type="AlphaFoldDB" id="A0A5J5I6Y2"/>
<proteinExistence type="predicted"/>
<sequence length="134" mass="13847">MTDEPADTAATLPTDGQPDGAPEDHARDESVKEVLARLYADGRAYAAAEAEKQKLRAGIIGTGVRNAAIFAVVALMLAFASIIALLVGLVIALSQLMAPIWATLIVVGGGLLVTLLLLLAAKGCITRMKKAIAP</sequence>
<keyword evidence="6" id="KW-1185">Reference proteome</keyword>
<gene>
    <name evidence="4" type="ORF">F4U95_02790</name>
    <name evidence="3" type="ORF">F4U96_02790</name>
</gene>
<feature type="region of interest" description="Disordered" evidence="1">
    <location>
        <begin position="1"/>
        <end position="29"/>
    </location>
</feature>
<evidence type="ECO:0000313" key="4">
    <source>
        <dbReference type="EMBL" id="KAA9032946.1"/>
    </source>
</evidence>
<protein>
    <submittedName>
        <fullName evidence="4">Phage holin family protein</fullName>
    </submittedName>
</protein>